<sequence length="598" mass="65965">MSTQDDTRLPFQKSLELVPLPARDGSPSQVRRFMGTHSAHLPGVEVEFNVHTAAYGGNVYGQAALAVCRTLRELEDQKGTKPSERLGLHSIHGYFTRAGHTDRPFIHEVAPVTISRTFSTLSVSSHQPNQPSTDPKCRAPNTGPFPLEDAALPPLPTAFTAICSFKSAEPHSNGVSIQDEPAQKRFASILSQRRPQDWSPAPVVDIDGVMAMVPPGLVGVFPVMDMKKVDMREFNKDKPVHERVELILYRLLEPLPSDGTDGYDANAHVVAHAFTVDRNGLIMGSNHLGFGYSLNKAASLSYSLVMHVNAEECVMREGEDQWWIQEATFPRAAAGRGIVMSRIWSPQGVHVATEYQDGLIRSHEQEPIKEKLTSELLGARLLGPNVNQTIFNPQLPHFTTTPAPQLHAATMFLQRSAVAVARRAVRAPALRRSLATTAVRREASEKTPATKYKAFHEIKTADDLRGPGAADGTVPTDLEQSTGLERLEILGKMEGVDIFDMRPLDASRLGTVEDPILVRSAGEEQYAGCTGFPADSHNVIWLGMSRERPVERCPECGSVYKMDYVGPADDHHDHGHGHDHHGYEEPKNFSNFVKPQYW</sequence>
<evidence type="ECO:0000256" key="5">
    <source>
        <dbReference type="ARBA" id="ARBA00022792"/>
    </source>
</evidence>
<comment type="pathway">
    <text evidence="2">Energy metabolism; oxidative phosphorylation.</text>
</comment>
<evidence type="ECO:0000259" key="14">
    <source>
        <dbReference type="Pfam" id="PF13622"/>
    </source>
</evidence>
<dbReference type="PANTHER" id="PTHR10122:SF0">
    <property type="entry name" value="CYTOCHROME C OXIDASE SUBUNIT 5B, ISOFORM A-RELATED"/>
    <property type="match status" value="1"/>
</dbReference>
<accession>A0AAV9GLS0</accession>
<evidence type="ECO:0000313" key="16">
    <source>
        <dbReference type="EMBL" id="KAK4448965.1"/>
    </source>
</evidence>
<feature type="compositionally biased region" description="Polar residues" evidence="13">
    <location>
        <begin position="121"/>
        <end position="133"/>
    </location>
</feature>
<feature type="domain" description="Acyl-CoA thioesterase-like N-terminal HotDog" evidence="14">
    <location>
        <begin position="50"/>
        <end position="129"/>
    </location>
</feature>
<keyword evidence="4 12" id="KW-0479">Metal-binding</keyword>
<evidence type="ECO:0000256" key="2">
    <source>
        <dbReference type="ARBA" id="ARBA00004673"/>
    </source>
</evidence>
<dbReference type="Pfam" id="PF13622">
    <property type="entry name" value="4HBT_3"/>
    <property type="match status" value="1"/>
</dbReference>
<dbReference type="Gene3D" id="2.40.160.210">
    <property type="entry name" value="Acyl-CoA thioesterase, double hotdog domain"/>
    <property type="match status" value="1"/>
</dbReference>
<dbReference type="Gene3D" id="2.60.11.10">
    <property type="entry name" value="Cytochrome c oxidase, subunit Vb"/>
    <property type="match status" value="1"/>
</dbReference>
<evidence type="ECO:0000256" key="13">
    <source>
        <dbReference type="SAM" id="MobiDB-lite"/>
    </source>
</evidence>
<name>A0AAV9GLS0_9PEZI</name>
<dbReference type="GO" id="GO:0046872">
    <property type="term" value="F:metal ion binding"/>
    <property type="evidence" value="ECO:0007669"/>
    <property type="project" value="UniProtKB-KW"/>
</dbReference>
<keyword evidence="5" id="KW-0999">Mitochondrion inner membrane</keyword>
<dbReference type="EMBL" id="MU865940">
    <property type="protein sequence ID" value="KAK4448965.1"/>
    <property type="molecule type" value="Genomic_DNA"/>
</dbReference>
<evidence type="ECO:0000256" key="9">
    <source>
        <dbReference type="ARBA" id="ARBA00023136"/>
    </source>
</evidence>
<dbReference type="CDD" id="cd00924">
    <property type="entry name" value="Cyt_c_Oxidase_Vb"/>
    <property type="match status" value="1"/>
</dbReference>
<dbReference type="FunFam" id="2.60.11.10:FF:000003">
    <property type="entry name" value="Cytochrome c oxidase subunit IV"/>
    <property type="match status" value="1"/>
</dbReference>
<organism evidence="16 17">
    <name type="scientific">Podospora aff. communis PSN243</name>
    <dbReference type="NCBI Taxonomy" id="3040156"/>
    <lineage>
        <taxon>Eukaryota</taxon>
        <taxon>Fungi</taxon>
        <taxon>Dikarya</taxon>
        <taxon>Ascomycota</taxon>
        <taxon>Pezizomycotina</taxon>
        <taxon>Sordariomycetes</taxon>
        <taxon>Sordariomycetidae</taxon>
        <taxon>Sordariales</taxon>
        <taxon>Podosporaceae</taxon>
        <taxon>Podospora</taxon>
    </lineage>
</organism>
<feature type="region of interest" description="Disordered" evidence="13">
    <location>
        <begin position="121"/>
        <end position="140"/>
    </location>
</feature>
<protein>
    <recommendedName>
        <fullName evidence="11">Cytochrome c oxidase subunit 4, mitochondrial</fullName>
    </recommendedName>
    <alternativeName>
        <fullName evidence="10">Cytochrome c oxidase polypeptide IV</fullName>
    </alternativeName>
</protein>
<evidence type="ECO:0000256" key="8">
    <source>
        <dbReference type="ARBA" id="ARBA00023128"/>
    </source>
</evidence>
<keyword evidence="9" id="KW-0472">Membrane</keyword>
<dbReference type="SUPFAM" id="SSF54637">
    <property type="entry name" value="Thioesterase/thiol ester dehydrase-isomerase"/>
    <property type="match status" value="2"/>
</dbReference>
<evidence type="ECO:0000256" key="6">
    <source>
        <dbReference type="ARBA" id="ARBA00022833"/>
    </source>
</evidence>
<proteinExistence type="inferred from homology"/>
<feature type="domain" description="Acyl-CoA thioesterase-like C-terminal" evidence="15">
    <location>
        <begin position="297"/>
        <end position="359"/>
    </location>
</feature>
<dbReference type="PROSITE" id="PS51359">
    <property type="entry name" value="COX5B_2"/>
    <property type="match status" value="1"/>
</dbReference>
<dbReference type="InterPro" id="IPR049449">
    <property type="entry name" value="TesB_ACOT8-like_N"/>
</dbReference>
<feature type="binding site" evidence="12">
    <location>
        <position position="556"/>
    </location>
    <ligand>
        <name>Zn(2+)</name>
        <dbReference type="ChEBI" id="CHEBI:29105"/>
    </ligand>
</feature>
<keyword evidence="17" id="KW-1185">Reference proteome</keyword>
<dbReference type="SUPFAM" id="SSF57802">
    <property type="entry name" value="Rubredoxin-like"/>
    <property type="match status" value="1"/>
</dbReference>
<feature type="binding site" evidence="12">
    <location>
        <position position="537"/>
    </location>
    <ligand>
        <name>Zn(2+)</name>
        <dbReference type="ChEBI" id="CHEBI:29105"/>
    </ligand>
</feature>
<dbReference type="InterPro" id="IPR036972">
    <property type="entry name" value="Cyt_c_oxidase_su5b_sf"/>
</dbReference>
<dbReference type="CDD" id="cd03444">
    <property type="entry name" value="Thioesterase_II_repeat1"/>
    <property type="match status" value="1"/>
</dbReference>
<dbReference type="GO" id="GO:0006123">
    <property type="term" value="P:mitochondrial electron transport, cytochrome c to oxygen"/>
    <property type="evidence" value="ECO:0007669"/>
    <property type="project" value="InterPro"/>
</dbReference>
<feature type="binding site" evidence="12">
    <location>
        <position position="553"/>
    </location>
    <ligand>
        <name>Zn(2+)</name>
        <dbReference type="ChEBI" id="CHEBI:29105"/>
    </ligand>
</feature>
<dbReference type="InterPro" id="IPR049450">
    <property type="entry name" value="ACOT8-like_C"/>
</dbReference>
<evidence type="ECO:0000256" key="7">
    <source>
        <dbReference type="ARBA" id="ARBA00022946"/>
    </source>
</evidence>
<dbReference type="GO" id="GO:0045277">
    <property type="term" value="C:respiratory chain complex IV"/>
    <property type="evidence" value="ECO:0007669"/>
    <property type="project" value="InterPro"/>
</dbReference>
<comment type="similarity">
    <text evidence="3">Belongs to the cytochrome c oxidase subunit 5B family.</text>
</comment>
<evidence type="ECO:0000256" key="3">
    <source>
        <dbReference type="ARBA" id="ARBA00010292"/>
    </source>
</evidence>
<evidence type="ECO:0000313" key="17">
    <source>
        <dbReference type="Proteomes" id="UP001321760"/>
    </source>
</evidence>
<reference evidence="16" key="1">
    <citation type="journal article" date="2023" name="Mol. Phylogenet. Evol.">
        <title>Genome-scale phylogeny and comparative genomics of the fungal order Sordariales.</title>
        <authorList>
            <person name="Hensen N."/>
            <person name="Bonometti L."/>
            <person name="Westerberg I."/>
            <person name="Brannstrom I.O."/>
            <person name="Guillou S."/>
            <person name="Cros-Aarteil S."/>
            <person name="Calhoun S."/>
            <person name="Haridas S."/>
            <person name="Kuo A."/>
            <person name="Mondo S."/>
            <person name="Pangilinan J."/>
            <person name="Riley R."/>
            <person name="LaButti K."/>
            <person name="Andreopoulos B."/>
            <person name="Lipzen A."/>
            <person name="Chen C."/>
            <person name="Yan M."/>
            <person name="Daum C."/>
            <person name="Ng V."/>
            <person name="Clum A."/>
            <person name="Steindorff A."/>
            <person name="Ohm R.A."/>
            <person name="Martin F."/>
            <person name="Silar P."/>
            <person name="Natvig D.O."/>
            <person name="Lalanne C."/>
            <person name="Gautier V."/>
            <person name="Ament-Velasquez S.L."/>
            <person name="Kruys A."/>
            <person name="Hutchinson M.I."/>
            <person name="Powell A.J."/>
            <person name="Barry K."/>
            <person name="Miller A.N."/>
            <person name="Grigoriev I.V."/>
            <person name="Debuchy R."/>
            <person name="Gladieux P."/>
            <person name="Hiltunen Thoren M."/>
            <person name="Johannesson H."/>
        </authorList>
    </citation>
    <scope>NUCLEOTIDE SEQUENCE</scope>
    <source>
        <strain evidence="16">PSN243</strain>
    </source>
</reference>
<feature type="binding site" evidence="12">
    <location>
        <position position="529"/>
    </location>
    <ligand>
        <name>Zn(2+)</name>
        <dbReference type="ChEBI" id="CHEBI:29105"/>
    </ligand>
</feature>
<dbReference type="GO" id="GO:0005743">
    <property type="term" value="C:mitochondrial inner membrane"/>
    <property type="evidence" value="ECO:0007669"/>
    <property type="project" value="UniProtKB-SubCell"/>
</dbReference>
<dbReference type="Pfam" id="PF20789">
    <property type="entry name" value="4HBT_3C"/>
    <property type="match status" value="1"/>
</dbReference>
<evidence type="ECO:0000256" key="11">
    <source>
        <dbReference type="ARBA" id="ARBA00070613"/>
    </source>
</evidence>
<reference evidence="16" key="2">
    <citation type="submission" date="2023-05" db="EMBL/GenBank/DDBJ databases">
        <authorList>
            <consortium name="Lawrence Berkeley National Laboratory"/>
            <person name="Steindorff A."/>
            <person name="Hensen N."/>
            <person name="Bonometti L."/>
            <person name="Westerberg I."/>
            <person name="Brannstrom I.O."/>
            <person name="Guillou S."/>
            <person name="Cros-Aarteil S."/>
            <person name="Calhoun S."/>
            <person name="Haridas S."/>
            <person name="Kuo A."/>
            <person name="Mondo S."/>
            <person name="Pangilinan J."/>
            <person name="Riley R."/>
            <person name="Labutti K."/>
            <person name="Andreopoulos B."/>
            <person name="Lipzen A."/>
            <person name="Chen C."/>
            <person name="Yanf M."/>
            <person name="Daum C."/>
            <person name="Ng V."/>
            <person name="Clum A."/>
            <person name="Ohm R."/>
            <person name="Martin F."/>
            <person name="Silar P."/>
            <person name="Natvig D."/>
            <person name="Lalanne C."/>
            <person name="Gautier V."/>
            <person name="Ament-Velasquez S.L."/>
            <person name="Kruys A."/>
            <person name="Hutchinson M.I."/>
            <person name="Powell A.J."/>
            <person name="Barry K."/>
            <person name="Miller A.N."/>
            <person name="Grigoriev I.V."/>
            <person name="Debuchy R."/>
            <person name="Gladieux P."/>
            <person name="Thoren M.H."/>
            <person name="Johannesson H."/>
        </authorList>
    </citation>
    <scope>NUCLEOTIDE SEQUENCE</scope>
    <source>
        <strain evidence="16">PSN243</strain>
    </source>
</reference>
<comment type="subcellular location">
    <subcellularLocation>
        <location evidence="1">Mitochondrion inner membrane</location>
        <topology evidence="1">Peripheral membrane protein</topology>
        <orientation evidence="1">Matrix side</orientation>
    </subcellularLocation>
</comment>
<dbReference type="Proteomes" id="UP001321760">
    <property type="component" value="Unassembled WGS sequence"/>
</dbReference>
<dbReference type="InterPro" id="IPR002124">
    <property type="entry name" value="Cyt_c_oxidase_su5b"/>
</dbReference>
<evidence type="ECO:0000256" key="12">
    <source>
        <dbReference type="PIRSR" id="PIRSR602124-2"/>
    </source>
</evidence>
<keyword evidence="7" id="KW-0809">Transit peptide</keyword>
<comment type="caution">
    <text evidence="16">The sequence shown here is derived from an EMBL/GenBank/DDBJ whole genome shotgun (WGS) entry which is preliminary data.</text>
</comment>
<gene>
    <name evidence="16" type="ORF">QBC34DRAFT_426046</name>
</gene>
<dbReference type="InterPro" id="IPR029069">
    <property type="entry name" value="HotDog_dom_sf"/>
</dbReference>
<keyword evidence="8" id="KW-0496">Mitochondrion</keyword>
<evidence type="ECO:0000256" key="1">
    <source>
        <dbReference type="ARBA" id="ARBA00004443"/>
    </source>
</evidence>
<keyword evidence="6 12" id="KW-0862">Zinc</keyword>
<evidence type="ECO:0000259" key="15">
    <source>
        <dbReference type="Pfam" id="PF20789"/>
    </source>
</evidence>
<dbReference type="PANTHER" id="PTHR10122">
    <property type="entry name" value="CYTOCHROME C OXIDASE SUBUNIT 5B, MITOCHONDRIAL"/>
    <property type="match status" value="1"/>
</dbReference>
<dbReference type="AlphaFoldDB" id="A0AAV9GLS0"/>
<evidence type="ECO:0000256" key="4">
    <source>
        <dbReference type="ARBA" id="ARBA00022723"/>
    </source>
</evidence>
<dbReference type="Pfam" id="PF01215">
    <property type="entry name" value="COX5B"/>
    <property type="match status" value="1"/>
</dbReference>
<evidence type="ECO:0000256" key="10">
    <source>
        <dbReference type="ARBA" id="ARBA00031366"/>
    </source>
</evidence>
<dbReference type="InterPro" id="IPR042171">
    <property type="entry name" value="Acyl-CoA_hotdog"/>
</dbReference>